<dbReference type="Proteomes" id="UP000828390">
    <property type="component" value="Unassembled WGS sequence"/>
</dbReference>
<protein>
    <submittedName>
        <fullName evidence="1">Uncharacterized protein</fullName>
    </submittedName>
</protein>
<reference evidence="1" key="2">
    <citation type="submission" date="2020-11" db="EMBL/GenBank/DDBJ databases">
        <authorList>
            <person name="McCartney M.A."/>
            <person name="Auch B."/>
            <person name="Kono T."/>
            <person name="Mallez S."/>
            <person name="Becker A."/>
            <person name="Gohl D.M."/>
            <person name="Silverstein K.A.T."/>
            <person name="Koren S."/>
            <person name="Bechman K.B."/>
            <person name="Herman A."/>
            <person name="Abrahante J.E."/>
            <person name="Garbe J."/>
        </authorList>
    </citation>
    <scope>NUCLEOTIDE SEQUENCE</scope>
    <source>
        <strain evidence="1">Duluth1</strain>
        <tissue evidence="1">Whole animal</tissue>
    </source>
</reference>
<gene>
    <name evidence="1" type="ORF">DPMN_186075</name>
</gene>
<name>A0A9D4DLN0_DREPO</name>
<proteinExistence type="predicted"/>
<evidence type="ECO:0000313" key="2">
    <source>
        <dbReference type="Proteomes" id="UP000828390"/>
    </source>
</evidence>
<dbReference type="AlphaFoldDB" id="A0A9D4DLN0"/>
<accession>A0A9D4DLN0</accession>
<reference evidence="1" key="1">
    <citation type="journal article" date="2019" name="bioRxiv">
        <title>The Genome of the Zebra Mussel, Dreissena polymorpha: A Resource for Invasive Species Research.</title>
        <authorList>
            <person name="McCartney M.A."/>
            <person name="Auch B."/>
            <person name="Kono T."/>
            <person name="Mallez S."/>
            <person name="Zhang Y."/>
            <person name="Obille A."/>
            <person name="Becker A."/>
            <person name="Abrahante J.E."/>
            <person name="Garbe J."/>
            <person name="Badalamenti J.P."/>
            <person name="Herman A."/>
            <person name="Mangelson H."/>
            <person name="Liachko I."/>
            <person name="Sullivan S."/>
            <person name="Sone E.D."/>
            <person name="Koren S."/>
            <person name="Silverstein K.A.T."/>
            <person name="Beckman K.B."/>
            <person name="Gohl D.M."/>
        </authorList>
    </citation>
    <scope>NUCLEOTIDE SEQUENCE</scope>
    <source>
        <strain evidence="1">Duluth1</strain>
        <tissue evidence="1">Whole animal</tissue>
    </source>
</reference>
<evidence type="ECO:0000313" key="1">
    <source>
        <dbReference type="EMBL" id="KAH3751514.1"/>
    </source>
</evidence>
<keyword evidence="2" id="KW-1185">Reference proteome</keyword>
<comment type="caution">
    <text evidence="1">The sequence shown here is derived from an EMBL/GenBank/DDBJ whole genome shotgun (WGS) entry which is preliminary data.</text>
</comment>
<sequence>MLELPLVCPPRRRFLSEATMYADTIDTEYEADMELYIVYSYKEKGIYHGLNARSGNVTATDL</sequence>
<organism evidence="1 2">
    <name type="scientific">Dreissena polymorpha</name>
    <name type="common">Zebra mussel</name>
    <name type="synonym">Mytilus polymorpha</name>
    <dbReference type="NCBI Taxonomy" id="45954"/>
    <lineage>
        <taxon>Eukaryota</taxon>
        <taxon>Metazoa</taxon>
        <taxon>Spiralia</taxon>
        <taxon>Lophotrochozoa</taxon>
        <taxon>Mollusca</taxon>
        <taxon>Bivalvia</taxon>
        <taxon>Autobranchia</taxon>
        <taxon>Heteroconchia</taxon>
        <taxon>Euheterodonta</taxon>
        <taxon>Imparidentia</taxon>
        <taxon>Neoheterodontei</taxon>
        <taxon>Myida</taxon>
        <taxon>Dreissenoidea</taxon>
        <taxon>Dreissenidae</taxon>
        <taxon>Dreissena</taxon>
    </lineage>
</organism>
<dbReference type="EMBL" id="JAIWYP010000010">
    <property type="protein sequence ID" value="KAH3751514.1"/>
    <property type="molecule type" value="Genomic_DNA"/>
</dbReference>